<evidence type="ECO:0008006" key="5">
    <source>
        <dbReference type="Google" id="ProtNLM"/>
    </source>
</evidence>
<comment type="caution">
    <text evidence="3">The sequence shown here is derived from an EMBL/GenBank/DDBJ whole genome shotgun (WGS) entry which is preliminary data.</text>
</comment>
<keyword evidence="2" id="KW-0520">NAD</keyword>
<dbReference type="Proteomes" id="UP001419268">
    <property type="component" value="Unassembled WGS sequence"/>
</dbReference>
<organism evidence="3 4">
    <name type="scientific">Stephania cephalantha</name>
    <dbReference type="NCBI Taxonomy" id="152367"/>
    <lineage>
        <taxon>Eukaryota</taxon>
        <taxon>Viridiplantae</taxon>
        <taxon>Streptophyta</taxon>
        <taxon>Embryophyta</taxon>
        <taxon>Tracheophyta</taxon>
        <taxon>Spermatophyta</taxon>
        <taxon>Magnoliopsida</taxon>
        <taxon>Ranunculales</taxon>
        <taxon>Menispermaceae</taxon>
        <taxon>Menispermoideae</taxon>
        <taxon>Cissampelideae</taxon>
        <taxon>Stephania</taxon>
    </lineage>
</organism>
<dbReference type="EMBL" id="JBBNAG010000008">
    <property type="protein sequence ID" value="KAK9110917.1"/>
    <property type="molecule type" value="Genomic_DNA"/>
</dbReference>
<proteinExistence type="predicted"/>
<dbReference type="PANTHER" id="PTHR11540:SF71">
    <property type="entry name" value="MALATE DEHYDROGENASE 1, PEROXISOMAL"/>
    <property type="match status" value="1"/>
</dbReference>
<accession>A0AAP0NK34</accession>
<dbReference type="AlphaFoldDB" id="A0AAP0NK34"/>
<protein>
    <recommendedName>
        <fullName evidence="5">Malate dehydrogenase</fullName>
    </recommendedName>
</protein>
<reference evidence="3 4" key="1">
    <citation type="submission" date="2024-01" db="EMBL/GenBank/DDBJ databases">
        <title>Genome assemblies of Stephania.</title>
        <authorList>
            <person name="Yang L."/>
        </authorList>
    </citation>
    <scope>NUCLEOTIDE SEQUENCE [LARGE SCALE GENOMIC DNA]</scope>
    <source>
        <strain evidence="3">JXDWG</strain>
        <tissue evidence="3">Leaf</tissue>
    </source>
</reference>
<dbReference type="PANTHER" id="PTHR11540">
    <property type="entry name" value="MALATE AND LACTATE DEHYDROGENASE"/>
    <property type="match status" value="1"/>
</dbReference>
<evidence type="ECO:0000313" key="4">
    <source>
        <dbReference type="Proteomes" id="UP001419268"/>
    </source>
</evidence>
<name>A0AAP0NK34_9MAGN</name>
<evidence type="ECO:0000256" key="1">
    <source>
        <dbReference type="ARBA" id="ARBA00023002"/>
    </source>
</evidence>
<evidence type="ECO:0000313" key="3">
    <source>
        <dbReference type="EMBL" id="KAK9110917.1"/>
    </source>
</evidence>
<gene>
    <name evidence="3" type="ORF">Scep_018436</name>
</gene>
<dbReference type="GO" id="GO:0030060">
    <property type="term" value="F:L-malate dehydrogenase (NAD+) activity"/>
    <property type="evidence" value="ECO:0007669"/>
    <property type="project" value="TreeGrafter"/>
</dbReference>
<keyword evidence="1" id="KW-0560">Oxidoreductase</keyword>
<evidence type="ECO:0000256" key="2">
    <source>
        <dbReference type="ARBA" id="ARBA00023027"/>
    </source>
</evidence>
<keyword evidence="4" id="KW-1185">Reference proteome</keyword>
<sequence>MICNPVNSTSVPLAADEVFKKAGTFDPKKLLRVTTIDVVRANKFVGRSSLITTALMTGLEKAKKELATTIQKGIDFVRK</sequence>
<dbReference type="GO" id="GO:0009507">
    <property type="term" value="C:chloroplast"/>
    <property type="evidence" value="ECO:0007669"/>
    <property type="project" value="TreeGrafter"/>
</dbReference>